<dbReference type="PROSITE" id="PS51322">
    <property type="entry name" value="UEV"/>
    <property type="match status" value="1"/>
</dbReference>
<reference evidence="10" key="2">
    <citation type="submission" date="2016-06" db="UniProtKB">
        <authorList>
            <consortium name="WormBaseParasite"/>
        </authorList>
    </citation>
    <scope>IDENTIFICATION</scope>
</reference>
<dbReference type="GO" id="GO:0043130">
    <property type="term" value="F:ubiquitin binding"/>
    <property type="evidence" value="ECO:0007669"/>
    <property type="project" value="TreeGrafter"/>
</dbReference>
<feature type="compositionally biased region" description="Low complexity" evidence="7">
    <location>
        <begin position="158"/>
        <end position="171"/>
    </location>
</feature>
<keyword evidence="5" id="KW-0653">Protein transport</keyword>
<comment type="similarity">
    <text evidence="2">Belongs to the ubiquitin-conjugating enzyme family. UEV subfamily.</text>
</comment>
<dbReference type="SUPFAM" id="SSF54495">
    <property type="entry name" value="UBC-like"/>
    <property type="match status" value="1"/>
</dbReference>
<reference evidence="9" key="1">
    <citation type="submission" date="2014-05" db="EMBL/GenBank/DDBJ databases">
        <title>The genome and life-stage specific transcriptomes of Globodera pallida elucidate key aspects of plant parasitism by a cyst nematode.</title>
        <authorList>
            <person name="Cotton J.A."/>
            <person name="Lilley C.J."/>
            <person name="Jones L.M."/>
            <person name="Kikuchi T."/>
            <person name="Reid A.J."/>
            <person name="Thorpe P."/>
            <person name="Tsai I.J."/>
            <person name="Beasley H."/>
            <person name="Blok V."/>
            <person name="Cock P.J.A."/>
            <person name="Van den Akker S.E."/>
            <person name="Holroyd N."/>
            <person name="Hunt M."/>
            <person name="Mantelin S."/>
            <person name="Naghra H."/>
            <person name="Pain A."/>
            <person name="Palomares-Rius J.E."/>
            <person name="Zarowiecki M."/>
            <person name="Berriman M."/>
            <person name="Jones J.T."/>
            <person name="Urwin P.E."/>
        </authorList>
    </citation>
    <scope>NUCLEOTIDE SEQUENCE [LARGE SCALE GENOMIC DNA]</scope>
    <source>
        <strain evidence="9">Lindley</strain>
    </source>
</reference>
<dbReference type="Gene3D" id="3.10.110.10">
    <property type="entry name" value="Ubiquitin Conjugating Enzyme"/>
    <property type="match status" value="1"/>
</dbReference>
<evidence type="ECO:0000256" key="5">
    <source>
        <dbReference type="ARBA" id="ARBA00022927"/>
    </source>
</evidence>
<dbReference type="InterPro" id="IPR052070">
    <property type="entry name" value="ESCRT-I_UEV_domain"/>
</dbReference>
<keyword evidence="6" id="KW-0175">Coiled coil</keyword>
<dbReference type="Gene3D" id="6.10.250.370">
    <property type="match status" value="1"/>
</dbReference>
<accession>A0A183CEZ2</accession>
<keyword evidence="4" id="KW-0967">Endosome</keyword>
<evidence type="ECO:0000313" key="10">
    <source>
        <dbReference type="WBParaSite" id="GPLIN_001144700"/>
    </source>
</evidence>
<evidence type="ECO:0000256" key="7">
    <source>
        <dbReference type="SAM" id="MobiDB-lite"/>
    </source>
</evidence>
<comment type="subcellular location">
    <subcellularLocation>
        <location evidence="1">Endosome</location>
    </subcellularLocation>
</comment>
<sequence length="418" mass="46919">MRPPNFEQDLISMIRRAKMKFEARTKDDLLTALNNFIDLQPDVVNFVFPDGMPKYCLSFSGTIPILYKGAVYNIPVAIYFLENHPNVGPYCYVKPTPCMRIRPSKVVDNSGRIYLPYLTEWRYPDHDTTSLLQVITLEFQDKCPVYSVSGNSKNAAHPPNSSNPSSGSGSNLPYPTSGLPYPTVDPPSHVMPQPSYTAMPQPGGYQPPYPNSYPSDPVSYSTSVSPQPESVYPYGTGTIQPTHIRASLLSAVEDRIRQRLRDKIGTPFAELQSIDVNHQELSTGKQILRNMLDSITRDQQELERILEIYTELEGALKVVNSSGTAANGTSFNVEDAIDAQTIVHRQIFKVHVQDCAIDDTIYHLGTALHRGAVNLQMYLKYIAFVRVNGKHRKKCQSALVRNFSEYQPEVSRFMNFGS</sequence>
<keyword evidence="3" id="KW-0813">Transport</keyword>
<evidence type="ECO:0000313" key="9">
    <source>
        <dbReference type="Proteomes" id="UP000050741"/>
    </source>
</evidence>
<dbReference type="Proteomes" id="UP000050741">
    <property type="component" value="Unassembled WGS sequence"/>
</dbReference>
<evidence type="ECO:0000256" key="6">
    <source>
        <dbReference type="ARBA" id="ARBA00023054"/>
    </source>
</evidence>
<dbReference type="WBParaSite" id="GPLIN_001144700">
    <property type="protein sequence ID" value="GPLIN_001144700"/>
    <property type="gene ID" value="GPLIN_001144700"/>
</dbReference>
<evidence type="ECO:0000259" key="8">
    <source>
        <dbReference type="PROSITE" id="PS51322"/>
    </source>
</evidence>
<dbReference type="Gene3D" id="6.10.140.820">
    <property type="match status" value="1"/>
</dbReference>
<evidence type="ECO:0000256" key="3">
    <source>
        <dbReference type="ARBA" id="ARBA00022448"/>
    </source>
</evidence>
<keyword evidence="9" id="KW-1185">Reference proteome</keyword>
<dbReference type="InterPro" id="IPR016135">
    <property type="entry name" value="UBQ-conjugating_enzyme/RWD"/>
</dbReference>
<dbReference type="AlphaFoldDB" id="A0A183CEZ2"/>
<proteinExistence type="inferred from homology"/>
<protein>
    <submittedName>
        <fullName evidence="10">UEV domain-containing protein</fullName>
    </submittedName>
</protein>
<dbReference type="GO" id="GO:0015031">
    <property type="term" value="P:protein transport"/>
    <property type="evidence" value="ECO:0007669"/>
    <property type="project" value="UniProtKB-KW"/>
</dbReference>
<dbReference type="InterPro" id="IPR008883">
    <property type="entry name" value="UEV_N"/>
</dbReference>
<evidence type="ECO:0000256" key="2">
    <source>
        <dbReference type="ARBA" id="ARBA00009594"/>
    </source>
</evidence>
<dbReference type="Pfam" id="PF05743">
    <property type="entry name" value="UEV"/>
    <property type="match status" value="1"/>
</dbReference>
<dbReference type="GO" id="GO:0008333">
    <property type="term" value="P:endosome to lysosome transport"/>
    <property type="evidence" value="ECO:0007669"/>
    <property type="project" value="TreeGrafter"/>
</dbReference>
<dbReference type="SUPFAM" id="SSF140111">
    <property type="entry name" value="Endosomal sorting complex assembly domain"/>
    <property type="match status" value="1"/>
</dbReference>
<feature type="compositionally biased region" description="Low complexity" evidence="7">
    <location>
        <begin position="212"/>
        <end position="221"/>
    </location>
</feature>
<dbReference type="InterPro" id="IPR037202">
    <property type="entry name" value="ESCRT_assembly_dom"/>
</dbReference>
<dbReference type="Pfam" id="PF09454">
    <property type="entry name" value="Vps23_core"/>
    <property type="match status" value="1"/>
</dbReference>
<dbReference type="CDD" id="cd11685">
    <property type="entry name" value="UEV_TSG101-like"/>
    <property type="match status" value="1"/>
</dbReference>
<organism evidence="9 10">
    <name type="scientific">Globodera pallida</name>
    <name type="common">Potato cyst nematode worm</name>
    <name type="synonym">Heterodera pallida</name>
    <dbReference type="NCBI Taxonomy" id="36090"/>
    <lineage>
        <taxon>Eukaryota</taxon>
        <taxon>Metazoa</taxon>
        <taxon>Ecdysozoa</taxon>
        <taxon>Nematoda</taxon>
        <taxon>Chromadorea</taxon>
        <taxon>Rhabditida</taxon>
        <taxon>Tylenchina</taxon>
        <taxon>Tylenchomorpha</taxon>
        <taxon>Tylenchoidea</taxon>
        <taxon>Heteroderidae</taxon>
        <taxon>Heteroderinae</taxon>
        <taxon>Globodera</taxon>
    </lineage>
</organism>
<name>A0A183CEZ2_GLOPA</name>
<dbReference type="InterPro" id="IPR017916">
    <property type="entry name" value="SB_dom"/>
</dbReference>
<feature type="domain" description="UEV" evidence="8">
    <location>
        <begin position="6"/>
        <end position="149"/>
    </location>
</feature>
<dbReference type="GO" id="GO:0000813">
    <property type="term" value="C:ESCRT I complex"/>
    <property type="evidence" value="ECO:0007669"/>
    <property type="project" value="TreeGrafter"/>
</dbReference>
<feature type="region of interest" description="Disordered" evidence="7">
    <location>
        <begin position="150"/>
        <end position="226"/>
    </location>
</feature>
<dbReference type="PANTHER" id="PTHR23306:SF3">
    <property type="entry name" value="TUMOR SUPPRESSOR PROTEIN 101"/>
    <property type="match status" value="1"/>
</dbReference>
<evidence type="ECO:0000256" key="4">
    <source>
        <dbReference type="ARBA" id="ARBA00022753"/>
    </source>
</evidence>
<evidence type="ECO:0000256" key="1">
    <source>
        <dbReference type="ARBA" id="ARBA00004177"/>
    </source>
</evidence>
<dbReference type="PANTHER" id="PTHR23306">
    <property type="entry name" value="TUMOR SUSCEPTIBILITY GENE 101 PROTEIN-RELATED"/>
    <property type="match status" value="1"/>
</dbReference>